<dbReference type="GO" id="GO:0007062">
    <property type="term" value="P:sister chromatid cohesion"/>
    <property type="evidence" value="ECO:0007669"/>
    <property type="project" value="TreeGrafter"/>
</dbReference>
<evidence type="ECO:0000313" key="3">
    <source>
        <dbReference type="Ensembl" id="ENSXCOP00000001086.1"/>
    </source>
</evidence>
<dbReference type="InterPro" id="IPR039662">
    <property type="entry name" value="Cohesin_Scc3/SA"/>
</dbReference>
<dbReference type="SUPFAM" id="SSF48371">
    <property type="entry name" value="ARM repeat"/>
    <property type="match status" value="1"/>
</dbReference>
<accession>A0A3B5KTZ2</accession>
<dbReference type="Proteomes" id="UP000261380">
    <property type="component" value="Unplaced"/>
</dbReference>
<dbReference type="PANTHER" id="PTHR11199:SF10">
    <property type="entry name" value="COHESIN SUBUNIT SA"/>
    <property type="match status" value="1"/>
</dbReference>
<dbReference type="GO" id="GO:0005634">
    <property type="term" value="C:nucleus"/>
    <property type="evidence" value="ECO:0007669"/>
    <property type="project" value="TreeGrafter"/>
</dbReference>
<dbReference type="InterPro" id="IPR016024">
    <property type="entry name" value="ARM-type_fold"/>
</dbReference>
<keyword evidence="4" id="KW-1185">Reference proteome</keyword>
<dbReference type="PROSITE" id="PS51425">
    <property type="entry name" value="SCD"/>
    <property type="match status" value="1"/>
</dbReference>
<comment type="similarity">
    <text evidence="1">Belongs to the SCC3 family.</text>
</comment>
<dbReference type="AlphaFoldDB" id="A0A3B5KTZ2"/>
<dbReference type="Pfam" id="PF21581">
    <property type="entry name" value="SCD"/>
    <property type="match status" value="1"/>
</dbReference>
<organism evidence="3 4">
    <name type="scientific">Xiphophorus couchianus</name>
    <name type="common">Monterrey platyfish</name>
    <dbReference type="NCBI Taxonomy" id="32473"/>
    <lineage>
        <taxon>Eukaryota</taxon>
        <taxon>Metazoa</taxon>
        <taxon>Chordata</taxon>
        <taxon>Craniata</taxon>
        <taxon>Vertebrata</taxon>
        <taxon>Euteleostomi</taxon>
        <taxon>Actinopterygii</taxon>
        <taxon>Neopterygii</taxon>
        <taxon>Teleostei</taxon>
        <taxon>Neoteleostei</taxon>
        <taxon>Acanthomorphata</taxon>
        <taxon>Ovalentaria</taxon>
        <taxon>Atherinomorphae</taxon>
        <taxon>Cyprinodontiformes</taxon>
        <taxon>Poeciliidae</taxon>
        <taxon>Poeciliinae</taxon>
        <taxon>Xiphophorus</taxon>
    </lineage>
</organism>
<dbReference type="Gene3D" id="1.25.10.10">
    <property type="entry name" value="Leucine-rich Repeat Variant"/>
    <property type="match status" value="1"/>
</dbReference>
<feature type="domain" description="SCD" evidence="2">
    <location>
        <begin position="10"/>
        <end position="95"/>
    </location>
</feature>
<reference evidence="3" key="2">
    <citation type="submission" date="2025-09" db="UniProtKB">
        <authorList>
            <consortium name="Ensembl"/>
        </authorList>
    </citation>
    <scope>IDENTIFICATION</scope>
</reference>
<evidence type="ECO:0000259" key="2">
    <source>
        <dbReference type="PROSITE" id="PS51425"/>
    </source>
</evidence>
<dbReference type="Ensembl" id="ENSXCOT00000001099.1">
    <property type="protein sequence ID" value="ENSXCOP00000001086.1"/>
    <property type="gene ID" value="ENSXCOG00000000893.1"/>
</dbReference>
<dbReference type="GO" id="GO:0000785">
    <property type="term" value="C:chromatin"/>
    <property type="evidence" value="ECO:0007669"/>
    <property type="project" value="TreeGrafter"/>
</dbReference>
<dbReference type="GO" id="GO:0003682">
    <property type="term" value="F:chromatin binding"/>
    <property type="evidence" value="ECO:0007669"/>
    <property type="project" value="TreeGrafter"/>
</dbReference>
<evidence type="ECO:0000313" key="4">
    <source>
        <dbReference type="Proteomes" id="UP000261380"/>
    </source>
</evidence>
<dbReference type="InterPro" id="IPR020839">
    <property type="entry name" value="SCD"/>
</dbReference>
<sequence>MMNSIFRGVFVHRYRDRLADIRATCIEELGLWLKMDPDNFLNDRCLKYLGWTLYDKQSPVRLQCVRALQGLYQEKEFIGRLELFTNRFKERILSMVLDKDPDVAVEVVNLLVSLLM</sequence>
<dbReference type="STRING" id="32473.ENSXCOP00000001086"/>
<name>A0A3B5KTZ2_9TELE</name>
<evidence type="ECO:0000256" key="1">
    <source>
        <dbReference type="ARBA" id="ARBA00005486"/>
    </source>
</evidence>
<protein>
    <recommendedName>
        <fullName evidence="2">SCD domain-containing protein</fullName>
    </recommendedName>
</protein>
<proteinExistence type="inferred from homology"/>
<dbReference type="InterPro" id="IPR011989">
    <property type="entry name" value="ARM-like"/>
</dbReference>
<reference evidence="3" key="1">
    <citation type="submission" date="2025-08" db="UniProtKB">
        <authorList>
            <consortium name="Ensembl"/>
        </authorList>
    </citation>
    <scope>IDENTIFICATION</scope>
</reference>
<dbReference type="GeneTree" id="ENSGT00950000182972"/>
<dbReference type="GO" id="GO:0008278">
    <property type="term" value="C:cohesin complex"/>
    <property type="evidence" value="ECO:0007669"/>
    <property type="project" value="TreeGrafter"/>
</dbReference>
<dbReference type="PANTHER" id="PTHR11199">
    <property type="entry name" value="STROMAL ANTIGEN"/>
    <property type="match status" value="1"/>
</dbReference>